<dbReference type="Pfam" id="PF14497">
    <property type="entry name" value="GST_C_3"/>
    <property type="match status" value="1"/>
</dbReference>
<evidence type="ECO:0000313" key="6">
    <source>
        <dbReference type="Proteomes" id="UP000596742"/>
    </source>
</evidence>
<evidence type="ECO:0000256" key="1">
    <source>
        <dbReference type="ARBA" id="ARBA00007409"/>
    </source>
</evidence>
<reference evidence="5" key="1">
    <citation type="submission" date="2018-11" db="EMBL/GenBank/DDBJ databases">
        <authorList>
            <person name="Alioto T."/>
            <person name="Alioto T."/>
        </authorList>
    </citation>
    <scope>NUCLEOTIDE SEQUENCE</scope>
</reference>
<proteinExistence type="inferred from homology"/>
<keyword evidence="6" id="KW-1185">Reference proteome</keyword>
<evidence type="ECO:0000259" key="4">
    <source>
        <dbReference type="PROSITE" id="PS50405"/>
    </source>
</evidence>
<dbReference type="OrthoDB" id="2309723at2759"/>
<protein>
    <submittedName>
        <fullName evidence="5">Glutathione S-transferase</fullName>
        <ecNumber evidence="5">2.5.1.18</ecNumber>
    </submittedName>
</protein>
<organism evidence="5 6">
    <name type="scientific">Mytilus galloprovincialis</name>
    <name type="common">Mediterranean mussel</name>
    <dbReference type="NCBI Taxonomy" id="29158"/>
    <lineage>
        <taxon>Eukaryota</taxon>
        <taxon>Metazoa</taxon>
        <taxon>Spiralia</taxon>
        <taxon>Lophotrochozoa</taxon>
        <taxon>Mollusca</taxon>
        <taxon>Bivalvia</taxon>
        <taxon>Autobranchia</taxon>
        <taxon>Pteriomorphia</taxon>
        <taxon>Mytilida</taxon>
        <taxon>Mytiloidea</taxon>
        <taxon>Mytilidae</taxon>
        <taxon>Mytilinae</taxon>
        <taxon>Mytilus</taxon>
    </lineage>
</organism>
<sequence length="255" mass="29296">MSRLSRRFLILSYRSLNTSVLSRKYRHTMAENMFLYWGSGSVPCWKAMIALEEKGFSGYKNKLISFDNNEMKGEDVLKLNPRGEVPTFTDGDVVVNESSAICEYLESTYKDKGTQLIPSGTKQRALVLQRMNEAMANLMHKMLLDYIYEFMETKEESMNPDNVARKTQTLKDELNRWNDYLGKTGAYLAGPDFTMADVYFFPFIGFGVRVGLNLDSFPNIKSYYERLSSRPSIKASWPPHWKQSPGSFKPLTGKM</sequence>
<dbReference type="Proteomes" id="UP000596742">
    <property type="component" value="Unassembled WGS sequence"/>
</dbReference>
<evidence type="ECO:0000256" key="2">
    <source>
        <dbReference type="SAM" id="MobiDB-lite"/>
    </source>
</evidence>
<dbReference type="InterPro" id="IPR036249">
    <property type="entry name" value="Thioredoxin-like_sf"/>
</dbReference>
<keyword evidence="5" id="KW-0808">Transferase</keyword>
<dbReference type="SFLD" id="SFLDG00358">
    <property type="entry name" value="Main_(cytGST)"/>
    <property type="match status" value="1"/>
</dbReference>
<dbReference type="PANTHER" id="PTHR44051:SF8">
    <property type="entry name" value="GLUTATHIONE S-TRANSFERASE GSTA"/>
    <property type="match status" value="1"/>
</dbReference>
<dbReference type="Gene3D" id="3.40.30.10">
    <property type="entry name" value="Glutaredoxin"/>
    <property type="match status" value="1"/>
</dbReference>
<dbReference type="SUPFAM" id="SSF52833">
    <property type="entry name" value="Thioredoxin-like"/>
    <property type="match status" value="1"/>
</dbReference>
<comment type="similarity">
    <text evidence="1">Belongs to the GST superfamily.</text>
</comment>
<comment type="caution">
    <text evidence="5">The sequence shown here is derived from an EMBL/GenBank/DDBJ whole genome shotgun (WGS) entry which is preliminary data.</text>
</comment>
<evidence type="ECO:0000259" key="3">
    <source>
        <dbReference type="PROSITE" id="PS50404"/>
    </source>
</evidence>
<dbReference type="InterPro" id="IPR004045">
    <property type="entry name" value="Glutathione_S-Trfase_N"/>
</dbReference>
<feature type="domain" description="GST C-terminal" evidence="4">
    <location>
        <begin position="120"/>
        <end position="248"/>
    </location>
</feature>
<dbReference type="InterPro" id="IPR036282">
    <property type="entry name" value="Glutathione-S-Trfase_C_sf"/>
</dbReference>
<dbReference type="GO" id="GO:0004364">
    <property type="term" value="F:glutathione transferase activity"/>
    <property type="evidence" value="ECO:0007669"/>
    <property type="project" value="UniProtKB-EC"/>
</dbReference>
<dbReference type="InterPro" id="IPR040079">
    <property type="entry name" value="Glutathione_S-Trfase"/>
</dbReference>
<dbReference type="InterPro" id="IPR004046">
    <property type="entry name" value="GST_C"/>
</dbReference>
<dbReference type="SUPFAM" id="SSF47616">
    <property type="entry name" value="GST C-terminal domain-like"/>
    <property type="match status" value="1"/>
</dbReference>
<dbReference type="FunFam" id="3.40.30.10:FF:000221">
    <property type="entry name" value="Glutathione S-transferase rho"/>
    <property type="match status" value="1"/>
</dbReference>
<dbReference type="CDD" id="cd00570">
    <property type="entry name" value="GST_N_family"/>
    <property type="match status" value="1"/>
</dbReference>
<gene>
    <name evidence="5" type="ORF">MGAL_10B015462</name>
</gene>
<dbReference type="PROSITE" id="PS50405">
    <property type="entry name" value="GST_CTER"/>
    <property type="match status" value="1"/>
</dbReference>
<evidence type="ECO:0000313" key="5">
    <source>
        <dbReference type="EMBL" id="VDI14492.1"/>
    </source>
</evidence>
<dbReference type="PROSITE" id="PS50404">
    <property type="entry name" value="GST_NTER"/>
    <property type="match status" value="1"/>
</dbReference>
<feature type="domain" description="GST N-terminal" evidence="3">
    <location>
        <begin position="31"/>
        <end position="113"/>
    </location>
</feature>
<accession>A0A8B6D773</accession>
<feature type="region of interest" description="Disordered" evidence="2">
    <location>
        <begin position="233"/>
        <end position="255"/>
    </location>
</feature>
<dbReference type="PANTHER" id="PTHR44051">
    <property type="entry name" value="GLUTATHIONE S-TRANSFERASE-RELATED"/>
    <property type="match status" value="1"/>
</dbReference>
<dbReference type="Pfam" id="PF13409">
    <property type="entry name" value="GST_N_2"/>
    <property type="match status" value="1"/>
</dbReference>
<dbReference type="InterPro" id="IPR010987">
    <property type="entry name" value="Glutathione-S-Trfase_C-like"/>
</dbReference>
<dbReference type="EMBL" id="UYJE01002873">
    <property type="protein sequence ID" value="VDI14492.1"/>
    <property type="molecule type" value="Genomic_DNA"/>
</dbReference>
<name>A0A8B6D773_MYTGA</name>
<dbReference type="Gene3D" id="1.20.1050.10">
    <property type="match status" value="1"/>
</dbReference>
<dbReference type="AlphaFoldDB" id="A0A8B6D773"/>
<dbReference type="SFLD" id="SFLDS00019">
    <property type="entry name" value="Glutathione_Transferase_(cytos"/>
    <property type="match status" value="1"/>
</dbReference>
<dbReference type="EC" id="2.5.1.18" evidence="5"/>